<dbReference type="EMBL" id="FMBC01000007">
    <property type="protein sequence ID" value="SCC03946.1"/>
    <property type="molecule type" value="Genomic_DNA"/>
</dbReference>
<dbReference type="Proteomes" id="UP000198515">
    <property type="component" value="Unassembled WGS sequence"/>
</dbReference>
<keyword evidence="3" id="KW-1185">Reference proteome</keyword>
<dbReference type="AlphaFoldDB" id="A0A1C4BAR6"/>
<feature type="compositionally biased region" description="Low complexity" evidence="1">
    <location>
        <begin position="61"/>
        <end position="70"/>
    </location>
</feature>
<reference evidence="3" key="1">
    <citation type="submission" date="2016-08" db="EMBL/GenBank/DDBJ databases">
        <authorList>
            <person name="Varghese N."/>
            <person name="Submissions Spin"/>
        </authorList>
    </citation>
    <scope>NUCLEOTIDE SEQUENCE [LARGE SCALE GENOMIC DNA]</scope>
    <source>
        <strain evidence="3">REICA_142</strain>
    </source>
</reference>
<proteinExistence type="predicted"/>
<evidence type="ECO:0000313" key="2">
    <source>
        <dbReference type="EMBL" id="SCC03946.1"/>
    </source>
</evidence>
<evidence type="ECO:0000256" key="1">
    <source>
        <dbReference type="SAM" id="MobiDB-lite"/>
    </source>
</evidence>
<evidence type="ECO:0000313" key="3">
    <source>
        <dbReference type="Proteomes" id="UP000198515"/>
    </source>
</evidence>
<name>A0A1C4BAR6_9ENTR</name>
<protein>
    <recommendedName>
        <fullName evidence="4">Oxidoreductase alpha (Molybdopterin) subunit</fullName>
    </recommendedName>
</protein>
<accession>A0A1C4BAR6</accession>
<organism evidence="2 3">
    <name type="scientific">Kosakonia oryziphila</name>
    <dbReference type="NCBI Taxonomy" id="1005667"/>
    <lineage>
        <taxon>Bacteria</taxon>
        <taxon>Pseudomonadati</taxon>
        <taxon>Pseudomonadota</taxon>
        <taxon>Gammaproteobacteria</taxon>
        <taxon>Enterobacterales</taxon>
        <taxon>Enterobacteriaceae</taxon>
        <taxon>Kosakonia</taxon>
    </lineage>
</organism>
<feature type="region of interest" description="Disordered" evidence="1">
    <location>
        <begin position="58"/>
        <end position="83"/>
    </location>
</feature>
<evidence type="ECO:0008006" key="4">
    <source>
        <dbReference type="Google" id="ProtNLM"/>
    </source>
</evidence>
<dbReference type="RefSeq" id="WP_425256037.1">
    <property type="nucleotide sequence ID" value="NZ_FMBC01000007.1"/>
</dbReference>
<gene>
    <name evidence="2" type="ORF">GA0061070_100755</name>
</gene>
<sequence>MKFKTAIKPYHAAAGGLGSLEATTRFVIDSKNVLKNMRNLLRMNKARGFDCPGCTWGDDNSSSPASASSSCVMRLRSGRRQSG</sequence>